<evidence type="ECO:0000313" key="2">
    <source>
        <dbReference type="EMBL" id="GGM68737.1"/>
    </source>
</evidence>
<organism evidence="2 3">
    <name type="scientific">Thermogymnomonas acidicola</name>
    <dbReference type="NCBI Taxonomy" id="399579"/>
    <lineage>
        <taxon>Archaea</taxon>
        <taxon>Methanobacteriati</taxon>
        <taxon>Thermoplasmatota</taxon>
        <taxon>Thermoplasmata</taxon>
        <taxon>Thermoplasmatales</taxon>
        <taxon>Thermogymnomonas</taxon>
    </lineage>
</organism>
<evidence type="ECO:0000313" key="3">
    <source>
        <dbReference type="Proteomes" id="UP000632195"/>
    </source>
</evidence>
<sequence>MAFIDDLALELFTLALVGVLAIYMTGMTYLQYRRSRNADVESALYPGFFPLLVLGLFITVMGIYGEMTWPLPGSYNILFYDPYTLLGLIIIGMAIAIYMKQKLQYVGIIALFAGLMAIYYGYNAYLDHMTSSPIAMLGLYLAFGIAGVLTFPTTLIYDSLPGKQNVSKGWTVVLVLFWLALVVASVLAAVTGILAVPQHLLAPP</sequence>
<evidence type="ECO:0008006" key="4">
    <source>
        <dbReference type="Google" id="ProtNLM"/>
    </source>
</evidence>
<feature type="transmembrane region" description="Helical" evidence="1">
    <location>
        <begin position="105"/>
        <end position="122"/>
    </location>
</feature>
<dbReference type="AlphaFoldDB" id="A0AA37F8V8"/>
<feature type="transmembrane region" description="Helical" evidence="1">
    <location>
        <begin position="77"/>
        <end position="98"/>
    </location>
</feature>
<reference evidence="2" key="1">
    <citation type="journal article" date="2014" name="Int. J. Syst. Evol. Microbiol.">
        <title>Complete genome sequence of Corynebacterium casei LMG S-19264T (=DSM 44701T), isolated from a smear-ripened cheese.</title>
        <authorList>
            <consortium name="US DOE Joint Genome Institute (JGI-PGF)"/>
            <person name="Walter F."/>
            <person name="Albersmeier A."/>
            <person name="Kalinowski J."/>
            <person name="Ruckert C."/>
        </authorList>
    </citation>
    <scope>NUCLEOTIDE SEQUENCE</scope>
    <source>
        <strain evidence="2">JCM 13583</strain>
    </source>
</reference>
<keyword evidence="1" id="KW-0812">Transmembrane</keyword>
<feature type="transmembrane region" description="Helical" evidence="1">
    <location>
        <begin position="169"/>
        <end position="196"/>
    </location>
</feature>
<keyword evidence="1" id="KW-1133">Transmembrane helix</keyword>
<dbReference type="Pfam" id="PF06168">
    <property type="entry name" value="DUF981"/>
    <property type="match status" value="1"/>
</dbReference>
<keyword evidence="3" id="KW-1185">Reference proteome</keyword>
<dbReference type="RefSeq" id="WP_188679802.1">
    <property type="nucleotide sequence ID" value="NZ_BMNY01000001.1"/>
</dbReference>
<accession>A0AA37F8V8</accession>
<dbReference type="Proteomes" id="UP000632195">
    <property type="component" value="Unassembled WGS sequence"/>
</dbReference>
<name>A0AA37F8V8_9ARCH</name>
<protein>
    <recommendedName>
        <fullName evidence="4">DUF981 family protein</fullName>
    </recommendedName>
</protein>
<dbReference type="EMBL" id="BMNY01000001">
    <property type="protein sequence ID" value="GGM68737.1"/>
    <property type="molecule type" value="Genomic_DNA"/>
</dbReference>
<feature type="transmembrane region" description="Helical" evidence="1">
    <location>
        <begin position="44"/>
        <end position="65"/>
    </location>
</feature>
<comment type="caution">
    <text evidence="2">The sequence shown here is derived from an EMBL/GenBank/DDBJ whole genome shotgun (WGS) entry which is preliminary data.</text>
</comment>
<keyword evidence="1" id="KW-0472">Membrane</keyword>
<dbReference type="InterPro" id="IPR009324">
    <property type="entry name" value="DUF981"/>
</dbReference>
<feature type="transmembrane region" description="Helical" evidence="1">
    <location>
        <begin position="12"/>
        <end position="32"/>
    </location>
</feature>
<proteinExistence type="predicted"/>
<gene>
    <name evidence="2" type="ORF">GCM10007108_03590</name>
</gene>
<reference evidence="2" key="2">
    <citation type="submission" date="2022-09" db="EMBL/GenBank/DDBJ databases">
        <authorList>
            <person name="Sun Q."/>
            <person name="Ohkuma M."/>
        </authorList>
    </citation>
    <scope>NUCLEOTIDE SEQUENCE</scope>
    <source>
        <strain evidence="2">JCM 13583</strain>
    </source>
</reference>
<feature type="transmembrane region" description="Helical" evidence="1">
    <location>
        <begin position="134"/>
        <end position="157"/>
    </location>
</feature>
<evidence type="ECO:0000256" key="1">
    <source>
        <dbReference type="SAM" id="Phobius"/>
    </source>
</evidence>